<dbReference type="Pfam" id="PF00069">
    <property type="entry name" value="Pkinase"/>
    <property type="match status" value="1"/>
</dbReference>
<dbReference type="EMBL" id="MCFA01000182">
    <property type="protein sequence ID" value="ORY00549.1"/>
    <property type="molecule type" value="Genomic_DNA"/>
</dbReference>
<evidence type="ECO:0000256" key="1">
    <source>
        <dbReference type="PROSITE-ProRule" id="PRU10141"/>
    </source>
</evidence>
<dbReference type="SUPFAM" id="SSF56112">
    <property type="entry name" value="Protein kinase-like (PK-like)"/>
    <property type="match status" value="1"/>
</dbReference>
<dbReference type="SMART" id="SM00220">
    <property type="entry name" value="S_TKc"/>
    <property type="match status" value="1"/>
</dbReference>
<dbReference type="AlphaFoldDB" id="A0A1Y1YRE7"/>
<keyword evidence="4" id="KW-0808">Transferase</keyword>
<dbReference type="Gene3D" id="1.10.510.10">
    <property type="entry name" value="Transferase(Phosphotransferase) domain 1"/>
    <property type="match status" value="1"/>
</dbReference>
<evidence type="ECO:0000313" key="4">
    <source>
        <dbReference type="EMBL" id="ORY00549.1"/>
    </source>
</evidence>
<proteinExistence type="predicted"/>
<dbReference type="InterPro" id="IPR000719">
    <property type="entry name" value="Prot_kinase_dom"/>
</dbReference>
<dbReference type="Proteomes" id="UP000193144">
    <property type="component" value="Unassembled WGS sequence"/>
</dbReference>
<protein>
    <submittedName>
        <fullName evidence="4">Kinase-like domain-containing protein</fullName>
    </submittedName>
</protein>
<evidence type="ECO:0000259" key="3">
    <source>
        <dbReference type="PROSITE" id="PS50011"/>
    </source>
</evidence>
<dbReference type="PANTHER" id="PTHR44167:SF24">
    <property type="entry name" value="SERINE_THREONINE-PROTEIN KINASE CHK2"/>
    <property type="match status" value="1"/>
</dbReference>
<gene>
    <name evidence="4" type="ORF">BCR34DRAFT_592542</name>
</gene>
<reference evidence="4 5" key="1">
    <citation type="submission" date="2016-07" db="EMBL/GenBank/DDBJ databases">
        <title>Pervasive Adenine N6-methylation of Active Genes in Fungi.</title>
        <authorList>
            <consortium name="DOE Joint Genome Institute"/>
            <person name="Mondo S.J."/>
            <person name="Dannebaum R.O."/>
            <person name="Kuo R.C."/>
            <person name="Labutti K."/>
            <person name="Haridas S."/>
            <person name="Kuo A."/>
            <person name="Salamov A."/>
            <person name="Ahrendt S.R."/>
            <person name="Lipzen A."/>
            <person name="Sullivan W."/>
            <person name="Andreopoulos W.B."/>
            <person name="Clum A."/>
            <person name="Lindquist E."/>
            <person name="Daum C."/>
            <person name="Ramamoorthy G.K."/>
            <person name="Gryganskyi A."/>
            <person name="Culley D."/>
            <person name="Magnuson J.K."/>
            <person name="James T.Y."/>
            <person name="O'Malley M.A."/>
            <person name="Stajich J.E."/>
            <person name="Spatafora J.W."/>
            <person name="Visel A."/>
            <person name="Grigoriev I.V."/>
        </authorList>
    </citation>
    <scope>NUCLEOTIDE SEQUENCE [LARGE SCALE GENOMIC DNA]</scope>
    <source>
        <strain evidence="4 5">CBS 115471</strain>
    </source>
</reference>
<dbReference type="OrthoDB" id="1668230at2759"/>
<name>A0A1Y1YRE7_9PLEO</name>
<dbReference type="GO" id="GO:0005634">
    <property type="term" value="C:nucleus"/>
    <property type="evidence" value="ECO:0007669"/>
    <property type="project" value="TreeGrafter"/>
</dbReference>
<dbReference type="PROSITE" id="PS50011">
    <property type="entry name" value="PROTEIN_KINASE_DOM"/>
    <property type="match status" value="1"/>
</dbReference>
<dbReference type="PROSITE" id="PS00107">
    <property type="entry name" value="PROTEIN_KINASE_ATP"/>
    <property type="match status" value="1"/>
</dbReference>
<dbReference type="GO" id="GO:0004674">
    <property type="term" value="F:protein serine/threonine kinase activity"/>
    <property type="evidence" value="ECO:0007669"/>
    <property type="project" value="TreeGrafter"/>
</dbReference>
<dbReference type="InterPro" id="IPR017441">
    <property type="entry name" value="Protein_kinase_ATP_BS"/>
</dbReference>
<feature type="chain" id="PRO_5012214809" evidence="2">
    <location>
        <begin position="19"/>
        <end position="338"/>
    </location>
</feature>
<accession>A0A1Y1YRE7</accession>
<keyword evidence="2" id="KW-0732">Signal</keyword>
<organism evidence="4 5">
    <name type="scientific">Clohesyomyces aquaticus</name>
    <dbReference type="NCBI Taxonomy" id="1231657"/>
    <lineage>
        <taxon>Eukaryota</taxon>
        <taxon>Fungi</taxon>
        <taxon>Dikarya</taxon>
        <taxon>Ascomycota</taxon>
        <taxon>Pezizomycotina</taxon>
        <taxon>Dothideomycetes</taxon>
        <taxon>Pleosporomycetidae</taxon>
        <taxon>Pleosporales</taxon>
        <taxon>Lindgomycetaceae</taxon>
        <taxon>Clohesyomyces</taxon>
    </lineage>
</organism>
<dbReference type="InterPro" id="IPR011009">
    <property type="entry name" value="Kinase-like_dom_sf"/>
</dbReference>
<evidence type="ECO:0000256" key="2">
    <source>
        <dbReference type="SAM" id="SignalP"/>
    </source>
</evidence>
<dbReference type="PANTHER" id="PTHR44167">
    <property type="entry name" value="OVARIAN-SPECIFIC SERINE/THREONINE-PROTEIN KINASE LOK-RELATED"/>
    <property type="match status" value="1"/>
</dbReference>
<dbReference type="GO" id="GO:0044773">
    <property type="term" value="P:mitotic DNA damage checkpoint signaling"/>
    <property type="evidence" value="ECO:0007669"/>
    <property type="project" value="TreeGrafter"/>
</dbReference>
<feature type="binding site" evidence="1">
    <location>
        <position position="122"/>
    </location>
    <ligand>
        <name>ATP</name>
        <dbReference type="ChEBI" id="CHEBI:30616"/>
    </ligand>
</feature>
<feature type="domain" description="Protein kinase" evidence="3">
    <location>
        <begin position="94"/>
        <end position="338"/>
    </location>
</feature>
<keyword evidence="1" id="KW-0067">ATP-binding</keyword>
<feature type="signal peptide" evidence="2">
    <location>
        <begin position="1"/>
        <end position="18"/>
    </location>
</feature>
<keyword evidence="4" id="KW-0418">Kinase</keyword>
<dbReference type="GO" id="GO:0005737">
    <property type="term" value="C:cytoplasm"/>
    <property type="evidence" value="ECO:0007669"/>
    <property type="project" value="TreeGrafter"/>
</dbReference>
<dbReference type="GO" id="GO:0005524">
    <property type="term" value="F:ATP binding"/>
    <property type="evidence" value="ECO:0007669"/>
    <property type="project" value="UniProtKB-UniRule"/>
</dbReference>
<sequence>MHPTKFLFFAAYAWQSVAFPPHHEPHSLFPSLLLNTTDLSSLVFPLSKLFQPVARGVFPSQCVDDAATEEQGCFTLQDKSDSNVRLALAPEQGLGPGQSLGQGAFGSVVRGIFKDGQDVAVKLYESELSTVACQSSFAATQVLEGNENIIKSFARGKIQGKPALAMELAPDDTVESRMDNGEVGNQILDGLAYMHSKKVVHRDIKAANLAFKGDTVKVVDFDLVCRDECVDWVVGGDLGHASPEALEPKVDDINSYANDVWVTTITLVWMTTQEPPPNCNEPEFRAIWENDDADKRVEQIRKLWPNFSPEFAELLGDIFCRQKHRISSLVSRKAACHV</sequence>
<keyword evidence="1" id="KW-0547">Nucleotide-binding</keyword>
<keyword evidence="5" id="KW-1185">Reference proteome</keyword>
<dbReference type="Gene3D" id="3.30.200.20">
    <property type="entry name" value="Phosphorylase Kinase, domain 1"/>
    <property type="match status" value="1"/>
</dbReference>
<comment type="caution">
    <text evidence="4">The sequence shown here is derived from an EMBL/GenBank/DDBJ whole genome shotgun (WGS) entry which is preliminary data.</text>
</comment>
<dbReference type="STRING" id="1231657.A0A1Y1YRE7"/>
<evidence type="ECO:0000313" key="5">
    <source>
        <dbReference type="Proteomes" id="UP000193144"/>
    </source>
</evidence>